<sequence>MLTSSKKDRVDRYSQISILAQEVICPHLVTESIGDIQPGYINQEILKLSFWETKLCNNYFCLDSDGMFIREFCVSDFMYDAEIPYTVLFEDNDLKADPLYYKIFWKHREESLRKIQQTLGMSDKRLLTCHGFQVFSSKVLEHLKNNFMKKHNYSYKDLLEIAPYEFSWYNFYLQKEKVIPILFCDQIFKYFHMGHQHLLTWIQGVTLDDLARSYVGIVIQSNFSRKKRLISYDDVGSYISIFPPGRMLFLVKLSCLSYFRYFRKGVRFLIKKIMKK</sequence>
<evidence type="ECO:0000313" key="1">
    <source>
        <dbReference type="EMBL" id="MPL74642.1"/>
    </source>
</evidence>
<reference evidence="1" key="1">
    <citation type="submission" date="2019-08" db="EMBL/GenBank/DDBJ databases">
        <authorList>
            <person name="Kucharzyk K."/>
            <person name="Murdoch R.W."/>
            <person name="Higgins S."/>
            <person name="Loffler F."/>
        </authorList>
    </citation>
    <scope>NUCLEOTIDE SEQUENCE</scope>
</reference>
<gene>
    <name evidence="1" type="ORF">SDC9_20459</name>
</gene>
<dbReference type="AlphaFoldDB" id="A0A644U726"/>
<proteinExistence type="predicted"/>
<comment type="caution">
    <text evidence="1">The sequence shown here is derived from an EMBL/GenBank/DDBJ whole genome shotgun (WGS) entry which is preliminary data.</text>
</comment>
<protein>
    <submittedName>
        <fullName evidence="1">Uncharacterized protein</fullName>
    </submittedName>
</protein>
<dbReference type="EMBL" id="VSSQ01000081">
    <property type="protein sequence ID" value="MPL74642.1"/>
    <property type="molecule type" value="Genomic_DNA"/>
</dbReference>
<name>A0A644U726_9ZZZZ</name>
<organism evidence="1">
    <name type="scientific">bioreactor metagenome</name>
    <dbReference type="NCBI Taxonomy" id="1076179"/>
    <lineage>
        <taxon>unclassified sequences</taxon>
        <taxon>metagenomes</taxon>
        <taxon>ecological metagenomes</taxon>
    </lineage>
</organism>
<accession>A0A644U726</accession>